<evidence type="ECO:0000313" key="3">
    <source>
        <dbReference type="EMBL" id="BCM29836.1"/>
    </source>
</evidence>
<protein>
    <submittedName>
        <fullName evidence="1">Uncharacterized protein</fullName>
    </submittedName>
</protein>
<dbReference type="EMBL" id="LC589173">
    <property type="protein sequence ID" value="BCM22877.1"/>
    <property type="molecule type" value="Genomic_DNA"/>
</dbReference>
<keyword evidence="1" id="KW-0614">Plasmid</keyword>
<geneLocation type="plasmid" evidence="1">
    <name>pNE_JUE7</name>
</geneLocation>
<dbReference type="RefSeq" id="WP_168444971.1">
    <property type="nucleotide sequence ID" value="NZ_LC589173.1"/>
</dbReference>
<organism evidence="1">
    <name type="scientific">Enterobacter hormaechei subsp. xiangfangensis</name>
    <dbReference type="NCBI Taxonomy" id="1296536"/>
    <lineage>
        <taxon>Bacteria</taxon>
        <taxon>Pseudomonadati</taxon>
        <taxon>Pseudomonadota</taxon>
        <taxon>Gammaproteobacteria</taxon>
        <taxon>Enterobacterales</taxon>
        <taxon>Enterobacteriaceae</taxon>
        <taxon>Enterobacter</taxon>
        <taxon>Enterobacter cloacae complex</taxon>
    </lineage>
</organism>
<name>A0A7I8HLK7_9ENTR</name>
<geneLocation type="plasmid" evidence="2">
    <name>pNE_JUE15</name>
</geneLocation>
<dbReference type="EMBL" id="LC590026">
    <property type="protein sequence ID" value="BCM29836.1"/>
    <property type="molecule type" value="Genomic_DNA"/>
</dbReference>
<accession>A0A7I8HLK7</accession>
<geneLocation type="plasmid" evidence="3">
    <name>pNE_JUE26</name>
</geneLocation>
<dbReference type="EMBL" id="LC589174">
    <property type="protein sequence ID" value="BCM23228.1"/>
    <property type="molecule type" value="Genomic_DNA"/>
</dbReference>
<evidence type="ECO:0000313" key="1">
    <source>
        <dbReference type="EMBL" id="BCM22877.1"/>
    </source>
</evidence>
<evidence type="ECO:0000313" key="2">
    <source>
        <dbReference type="EMBL" id="BCM23228.1"/>
    </source>
</evidence>
<sequence>MQSAFPAKGWRLRIWYNETIDEEIEPQRGDCIELSSRADALLSFMSFQEKV</sequence>
<proteinExistence type="predicted"/>
<dbReference type="AlphaFoldDB" id="A0A7I8HLK7"/>
<reference evidence="1" key="1">
    <citation type="submission" date="2020-10" db="EMBL/GenBank/DDBJ databases">
        <title>Plasmids encoding metallo-beta-lactamase blaIMP1 in Enterobacter xiangfangesis.</title>
        <authorList>
            <person name="Ohashi K."/>
            <person name="Kuwahara K."/>
            <person name="Kirikae T."/>
        </authorList>
    </citation>
    <scope>NUCLEOTIDE SEQUENCE</scope>
    <source>
        <strain evidence="2">NE_JUE15</strain>
        <strain evidence="3">NE_JUE26</strain>
        <strain evidence="1">NE_JUE7</strain>
        <plasmid evidence="2">pNE_JUE15</plasmid>
        <plasmid evidence="3">pNE_JUE26</plasmid>
        <plasmid evidence="1">pNE_JUE7</plasmid>
    </source>
</reference>